<comment type="caution">
    <text evidence="1">The sequence shown here is derived from an EMBL/GenBank/DDBJ whole genome shotgun (WGS) entry which is preliminary data.</text>
</comment>
<evidence type="ECO:0000313" key="2">
    <source>
        <dbReference type="Proteomes" id="UP000305282"/>
    </source>
</evidence>
<gene>
    <name evidence="1" type="ORF">E7Y31_07395</name>
</gene>
<keyword evidence="2" id="KW-1185">Reference proteome</keyword>
<dbReference type="Proteomes" id="UP000305282">
    <property type="component" value="Unassembled WGS sequence"/>
</dbReference>
<dbReference type="AlphaFoldDB" id="A0A4S5ERP6"/>
<dbReference type="InterPro" id="IPR058276">
    <property type="entry name" value="DUF7970"/>
</dbReference>
<name>A0A4S5ERP6_9ACTN</name>
<reference evidence="1 2" key="1">
    <citation type="submission" date="2019-04" db="EMBL/GenBank/DDBJ databases">
        <title>Draft genome sequences for three unisolated Alnus-infective Frankia Sp+ strains, AgTrS, AiOr and AvVan, the first sequenced Frankia strains able to sporulate in-planta.</title>
        <authorList>
            <person name="Bethencourt L."/>
            <person name="Vautrin F."/>
            <person name="Taib N."/>
            <person name="Dubost A."/>
            <person name="Castro-Garcia L."/>
            <person name="Imbaud O."/>
            <person name="Abrouk D."/>
            <person name="Fournier P."/>
            <person name="Briolay J."/>
            <person name="Nguyen A."/>
            <person name="Normand P."/>
            <person name="Fernandez M.P."/>
            <person name="Brochier-Armanet C."/>
            <person name="Herrera-Belaroussi A."/>
        </authorList>
    </citation>
    <scope>NUCLEOTIDE SEQUENCE [LARGE SCALE GENOMIC DNA]</scope>
    <source>
        <strain evidence="1 2">AvVan</strain>
    </source>
</reference>
<dbReference type="Pfam" id="PF25925">
    <property type="entry name" value="DUF7970"/>
    <property type="match status" value="1"/>
</dbReference>
<accession>A0A4S5ERP6</accession>
<sequence>MVAKPAIQRDRVSYYVSKPVIDAVERLTHEVALELGGKVSKADIVDGLLVLGIRHRAQLVRELRKAREQGN</sequence>
<dbReference type="RefSeq" id="WP_136447516.1">
    <property type="nucleotide sequence ID" value="NZ_SSXH01000122.1"/>
</dbReference>
<proteinExistence type="predicted"/>
<organism evidence="1 2">
    <name type="scientific">Candidatus Frankia alpina</name>
    <dbReference type="NCBI Taxonomy" id="2699483"/>
    <lineage>
        <taxon>Bacteria</taxon>
        <taxon>Bacillati</taxon>
        <taxon>Actinomycetota</taxon>
        <taxon>Actinomycetes</taxon>
        <taxon>Frankiales</taxon>
        <taxon>Frankiaceae</taxon>
        <taxon>Frankia</taxon>
    </lineage>
</organism>
<dbReference type="EMBL" id="SSXH01000122">
    <property type="protein sequence ID" value="THJ75125.1"/>
    <property type="molecule type" value="Genomic_DNA"/>
</dbReference>
<evidence type="ECO:0000313" key="1">
    <source>
        <dbReference type="EMBL" id="THJ75125.1"/>
    </source>
</evidence>
<protein>
    <submittedName>
        <fullName evidence="1">Uncharacterized protein</fullName>
    </submittedName>
</protein>